<organism evidence="6 7">
    <name type="scientific">Aspergillus granulosus</name>
    <dbReference type="NCBI Taxonomy" id="176169"/>
    <lineage>
        <taxon>Eukaryota</taxon>
        <taxon>Fungi</taxon>
        <taxon>Dikarya</taxon>
        <taxon>Ascomycota</taxon>
        <taxon>Pezizomycotina</taxon>
        <taxon>Eurotiomycetes</taxon>
        <taxon>Eurotiomycetidae</taxon>
        <taxon>Eurotiales</taxon>
        <taxon>Aspergillaceae</taxon>
        <taxon>Aspergillus</taxon>
        <taxon>Aspergillus subgen. Nidulantes</taxon>
    </lineage>
</organism>
<accession>A0ABR4HG16</accession>
<gene>
    <name evidence="6" type="ORF">BJX63DRAFT_431336</name>
</gene>
<dbReference type="SUPFAM" id="SSF53474">
    <property type="entry name" value="alpha/beta-Hydrolases"/>
    <property type="match status" value="1"/>
</dbReference>
<protein>
    <submittedName>
        <fullName evidence="6">Alpha/Beta hydrolase protein</fullName>
    </submittedName>
</protein>
<evidence type="ECO:0000313" key="6">
    <source>
        <dbReference type="EMBL" id="KAL2814429.1"/>
    </source>
</evidence>
<dbReference type="InterPro" id="IPR029058">
    <property type="entry name" value="AB_hydrolase_fold"/>
</dbReference>
<evidence type="ECO:0000313" key="7">
    <source>
        <dbReference type="Proteomes" id="UP001610334"/>
    </source>
</evidence>
<evidence type="ECO:0000256" key="5">
    <source>
        <dbReference type="ARBA" id="ARBA00023180"/>
    </source>
</evidence>
<reference evidence="6 7" key="1">
    <citation type="submission" date="2024-07" db="EMBL/GenBank/DDBJ databases">
        <title>Section-level genome sequencing and comparative genomics of Aspergillus sections Usti and Cavernicolus.</title>
        <authorList>
            <consortium name="Lawrence Berkeley National Laboratory"/>
            <person name="Nybo J.L."/>
            <person name="Vesth T.C."/>
            <person name="Theobald S."/>
            <person name="Frisvad J.C."/>
            <person name="Larsen T.O."/>
            <person name="Kjaerboelling I."/>
            <person name="Rothschild-Mancinelli K."/>
            <person name="Lyhne E.K."/>
            <person name="Kogle M.E."/>
            <person name="Barry K."/>
            <person name="Clum A."/>
            <person name="Na H."/>
            <person name="Ledsgaard L."/>
            <person name="Lin J."/>
            <person name="Lipzen A."/>
            <person name="Kuo A."/>
            <person name="Riley R."/>
            <person name="Mondo S."/>
            <person name="Labutti K."/>
            <person name="Haridas S."/>
            <person name="Pangalinan J."/>
            <person name="Salamov A.A."/>
            <person name="Simmons B.A."/>
            <person name="Magnuson J.K."/>
            <person name="Chen J."/>
            <person name="Drula E."/>
            <person name="Henrissat B."/>
            <person name="Wiebenga A."/>
            <person name="Lubbers R.J."/>
            <person name="Gomes A.C."/>
            <person name="Makela M.R."/>
            <person name="Stajich J."/>
            <person name="Grigoriev I.V."/>
            <person name="Mortensen U.H."/>
            <person name="De Vries R.P."/>
            <person name="Baker S.E."/>
            <person name="Andersen M.R."/>
        </authorList>
    </citation>
    <scope>NUCLEOTIDE SEQUENCE [LARGE SCALE GENOMIC DNA]</scope>
    <source>
        <strain evidence="6 7">CBS 588.65</strain>
    </source>
</reference>
<keyword evidence="2" id="KW-0121">Carboxypeptidase</keyword>
<proteinExistence type="inferred from homology"/>
<dbReference type="Proteomes" id="UP001610334">
    <property type="component" value="Unassembled WGS sequence"/>
</dbReference>
<dbReference type="GO" id="GO:0016787">
    <property type="term" value="F:hydrolase activity"/>
    <property type="evidence" value="ECO:0007669"/>
    <property type="project" value="UniProtKB-KW"/>
</dbReference>
<dbReference type="InterPro" id="IPR001563">
    <property type="entry name" value="Peptidase_S10"/>
</dbReference>
<dbReference type="EMBL" id="JBFXLT010000033">
    <property type="protein sequence ID" value="KAL2814429.1"/>
    <property type="molecule type" value="Genomic_DNA"/>
</dbReference>
<evidence type="ECO:0000256" key="3">
    <source>
        <dbReference type="ARBA" id="ARBA00022670"/>
    </source>
</evidence>
<sequence>MSSILVAPAQQANWAALSVQALAESTITETQQDTSNTCGQTAQIQPIGVGFSQITNRSSIAVSLQDRARDIYRFLTTLTTDIFPHLAGRPWHITGESMGGHYITGYTKYIARLKHENAALGIKPRINISSAVIVDRYINASRQVVGYYNFFCTD</sequence>
<evidence type="ECO:0000256" key="1">
    <source>
        <dbReference type="ARBA" id="ARBA00009431"/>
    </source>
</evidence>
<comment type="caution">
    <text evidence="6">The sequence shown here is derived from an EMBL/GenBank/DDBJ whole genome shotgun (WGS) entry which is preliminary data.</text>
</comment>
<keyword evidence="3" id="KW-0645">Protease</keyword>
<dbReference type="Gene3D" id="3.40.50.1820">
    <property type="entry name" value="alpha/beta hydrolase"/>
    <property type="match status" value="1"/>
</dbReference>
<name>A0ABR4HG16_9EURO</name>
<keyword evidence="5" id="KW-0325">Glycoprotein</keyword>
<dbReference type="PRINTS" id="PR00724">
    <property type="entry name" value="CRBOXYPTASEC"/>
</dbReference>
<evidence type="ECO:0000256" key="4">
    <source>
        <dbReference type="ARBA" id="ARBA00022801"/>
    </source>
</evidence>
<comment type="similarity">
    <text evidence="1">Belongs to the peptidase S10 family.</text>
</comment>
<evidence type="ECO:0000256" key="2">
    <source>
        <dbReference type="ARBA" id="ARBA00022645"/>
    </source>
</evidence>
<dbReference type="Pfam" id="PF00450">
    <property type="entry name" value="Peptidase_S10"/>
    <property type="match status" value="1"/>
</dbReference>
<keyword evidence="4 6" id="KW-0378">Hydrolase</keyword>
<keyword evidence="7" id="KW-1185">Reference proteome</keyword>